<gene>
    <name evidence="5" type="ORF">B4121_0583</name>
    <name evidence="4" type="ORF">PVN32_02785</name>
</gene>
<dbReference type="AlphaFoldDB" id="A0A7Z0X1S9"/>
<keyword evidence="1" id="KW-0732">Signal</keyword>
<dbReference type="Gene3D" id="2.60.40.10">
    <property type="entry name" value="Immunoglobulins"/>
    <property type="match status" value="1"/>
</dbReference>
<feature type="domain" description="Rhamnogalacturonan lyase family 11 C-terminal" evidence="3">
    <location>
        <begin position="130"/>
        <end position="617"/>
    </location>
</feature>
<evidence type="ECO:0000313" key="4">
    <source>
        <dbReference type="EMBL" id="MDE1451098.1"/>
    </source>
</evidence>
<dbReference type="InterPro" id="IPR034641">
    <property type="entry name" value="RGL11"/>
</dbReference>
<dbReference type="PANTHER" id="PTHR43118:SF1">
    <property type="entry name" value="RHAMNOGALACTURONAN LYASE (EUROFUNG)"/>
    <property type="match status" value="1"/>
</dbReference>
<name>A0A7Z0X1S9_9BACI</name>
<sequence>MKKGKKRWKKLLAASSLLFITLVTGFSEQAEADGRTAAQARQMESLNRGLVAVKTGNGVFVSWRLLGTEPASVSFNVYRNGEKLNGSPITSSTNYQDAGGDSNAVYQVRAVLNGVEQAPSETAGVWNKPYKSVPLQKPAGGKTPDGVSFTYSANDASVGDLDGDGEYEIILKWDPSNSKDNSQDGYTGDVLIDAYKLDGTMMWRINLGKNIRAGAHYTQFLVYDFDGDGKAEIAMKTADGTKDGKGKVIGNANADYRNAQGRILSGPEYLTVFKGDTGAELTTVNYEPARGNVADWGDSYGNRVDRFLAGVAYLDGERPSFVMARGYYTRTVLVAYNFRGGKLTKLWTFDSDAPGNGAYAGQGNHSLSVADVDGDGKDEIIYGAMAVDHDGKGLYSTGWGHGDAMHTGNLDPSRPGLEVFQVHENSNSPYGLSFRDAKTGKIIWGVHAGKDVGRGMAADIDPRYEGAEVWANGGLYTAKGVKIGSTLPSSTNFGIWWDGDLQRELLDSNRIDKWDYRNSRTVNLLTASGASANNGTKATPSLQADILGDWREEVIWRADDSSELRIYTTTDMTEHRLYTLMHDAVYRLGIAWQNVGYNQPPHTGFYLGEGMQTPEKPNIYTR</sequence>
<keyword evidence="5" id="KW-0456">Lyase</keyword>
<evidence type="ECO:0000313" key="6">
    <source>
        <dbReference type="Proteomes" id="UP000185604"/>
    </source>
</evidence>
<dbReference type="EMBL" id="JARAFO010000003">
    <property type="protein sequence ID" value="MDE1451098.1"/>
    <property type="molecule type" value="Genomic_DNA"/>
</dbReference>
<dbReference type="InterPro" id="IPR028994">
    <property type="entry name" value="Integrin_alpha_N"/>
</dbReference>
<dbReference type="Pfam" id="PF18370">
    <property type="entry name" value="RGI_lyase"/>
    <property type="match status" value="1"/>
</dbReference>
<dbReference type="InterPro" id="IPR041624">
    <property type="entry name" value="RGI_lyase"/>
</dbReference>
<dbReference type="RefSeq" id="WP_035338902.1">
    <property type="nucleotide sequence ID" value="NZ_AP023088.1"/>
</dbReference>
<reference evidence="5 6" key="1">
    <citation type="journal article" date="2016" name="Front. Microbiol.">
        <title>High-Level Heat Resistance of Spores of Bacillus amyloliquefaciens and Bacillus licheniformis Results from the Presence of a spoVA Operon in a Tn1546 Transposon.</title>
        <authorList>
            <person name="Berendsen E.M."/>
            <person name="Koning R.A."/>
            <person name="Boekhorst J."/>
            <person name="de Jong A."/>
            <person name="Kuipers O.P."/>
            <person name="Wells-Bennik M.H."/>
        </authorList>
    </citation>
    <scope>NUCLEOTIDE SEQUENCE [LARGE SCALE GENOMIC DNA]</scope>
    <source>
        <strain evidence="5 6">B4121</strain>
    </source>
</reference>
<reference evidence="4" key="2">
    <citation type="submission" date="2022-12" db="EMBL/GenBank/DDBJ databases">
        <title>Draft Genome Sequences of Bacillus licheniformis and Bacillus paralicheniformis strains isolated from Irish skim milk powders.</title>
        <authorList>
            <person name="Lourenco A."/>
            <person name="Li F."/>
            <person name="Geraldine D."/>
            <person name="Tobin J.T."/>
            <person name="Butler F."/>
            <person name="Jordan K."/>
            <person name="Obrien T."/>
        </authorList>
    </citation>
    <scope>NUCLEOTIDE SEQUENCE</scope>
    <source>
        <strain evidence="4">3370</strain>
    </source>
</reference>
<dbReference type="InterPro" id="IPR013783">
    <property type="entry name" value="Ig-like_fold"/>
</dbReference>
<accession>A0A7Z0X1S9</accession>
<dbReference type="Proteomes" id="UP000185604">
    <property type="component" value="Unassembled WGS sequence"/>
</dbReference>
<dbReference type="InterPro" id="IPR049366">
    <property type="entry name" value="RGL11_C"/>
</dbReference>
<evidence type="ECO:0000256" key="1">
    <source>
        <dbReference type="SAM" id="SignalP"/>
    </source>
</evidence>
<evidence type="ECO:0000313" key="5">
    <source>
        <dbReference type="EMBL" id="OLF97956.1"/>
    </source>
</evidence>
<dbReference type="CDD" id="cd10318">
    <property type="entry name" value="RGL11"/>
    <property type="match status" value="1"/>
</dbReference>
<feature type="chain" id="PRO_5031275069" evidence="1">
    <location>
        <begin position="33"/>
        <end position="622"/>
    </location>
</feature>
<evidence type="ECO:0000259" key="2">
    <source>
        <dbReference type="Pfam" id="PF18370"/>
    </source>
</evidence>
<dbReference type="EMBL" id="LKPO01000003">
    <property type="protein sequence ID" value="OLF97956.1"/>
    <property type="molecule type" value="Genomic_DNA"/>
</dbReference>
<dbReference type="GO" id="GO:0016829">
    <property type="term" value="F:lyase activity"/>
    <property type="evidence" value="ECO:0007669"/>
    <property type="project" value="UniProtKB-KW"/>
</dbReference>
<comment type="caution">
    <text evidence="5">The sequence shown here is derived from an EMBL/GenBank/DDBJ whole genome shotgun (WGS) entry which is preliminary data.</text>
</comment>
<dbReference type="PANTHER" id="PTHR43118">
    <property type="entry name" value="RHAMNOGALACTURONAN LYASE (EUROFUNG)"/>
    <property type="match status" value="1"/>
</dbReference>
<dbReference type="Proteomes" id="UP001216709">
    <property type="component" value="Unassembled WGS sequence"/>
</dbReference>
<proteinExistence type="predicted"/>
<protein>
    <submittedName>
        <fullName evidence="4 5">Rhamnogalacturonan lyase</fullName>
    </submittedName>
</protein>
<dbReference type="SUPFAM" id="SSF69318">
    <property type="entry name" value="Integrin alpha N-terminal domain"/>
    <property type="match status" value="1"/>
</dbReference>
<organism evidence="5 6">
    <name type="scientific">Bacillus paralicheniformis</name>
    <dbReference type="NCBI Taxonomy" id="1648923"/>
    <lineage>
        <taxon>Bacteria</taxon>
        <taxon>Bacillati</taxon>
        <taxon>Bacillota</taxon>
        <taxon>Bacilli</taxon>
        <taxon>Bacillales</taxon>
        <taxon>Bacillaceae</taxon>
        <taxon>Bacillus</taxon>
    </lineage>
</organism>
<feature type="domain" description="Rhamnogalacturonan I lyase beta-sheet" evidence="2">
    <location>
        <begin position="41"/>
        <end position="126"/>
    </location>
</feature>
<feature type="signal peptide" evidence="1">
    <location>
        <begin position="1"/>
        <end position="32"/>
    </location>
</feature>
<evidence type="ECO:0000259" key="3">
    <source>
        <dbReference type="Pfam" id="PF21348"/>
    </source>
</evidence>
<dbReference type="Pfam" id="PF21348">
    <property type="entry name" value="RGL11_C"/>
    <property type="match status" value="1"/>
</dbReference>